<dbReference type="Proteomes" id="UP000255425">
    <property type="component" value="Unassembled WGS sequence"/>
</dbReference>
<dbReference type="AlphaFoldDB" id="A0A380H221"/>
<protein>
    <submittedName>
        <fullName evidence="1">Histone deacetylase family protein</fullName>
    </submittedName>
</protein>
<organism evidence="1 2">
    <name type="scientific">Staphylococcus saccharolyticus</name>
    <dbReference type="NCBI Taxonomy" id="33028"/>
    <lineage>
        <taxon>Bacteria</taxon>
        <taxon>Bacillati</taxon>
        <taxon>Bacillota</taxon>
        <taxon>Bacilli</taxon>
        <taxon>Bacillales</taxon>
        <taxon>Staphylococcaceae</taxon>
        <taxon>Staphylococcus</taxon>
    </lineage>
</organism>
<name>A0A380H221_9STAP</name>
<keyword evidence="2" id="KW-1185">Reference proteome</keyword>
<evidence type="ECO:0000313" key="2">
    <source>
        <dbReference type="Proteomes" id="UP000255425"/>
    </source>
</evidence>
<sequence length="110" mass="12749">MSCSLNSLYSIPYIIRDLAQHYCNDKLIMFGGGGYNIWRVVPRTWSHVYLSLVGEPIQQGYLPLSWVNKWKLYSPTALPKKWEDHLNDYTFISRTHEISKNARVAMQVAG</sequence>
<evidence type="ECO:0000313" key="1">
    <source>
        <dbReference type="EMBL" id="SUM70665.1"/>
    </source>
</evidence>
<proteinExistence type="predicted"/>
<dbReference type="EMBL" id="UHDZ01000001">
    <property type="protein sequence ID" value="SUM70665.1"/>
    <property type="molecule type" value="Genomic_DNA"/>
</dbReference>
<accession>A0A380H221</accession>
<dbReference type="InterPro" id="IPR023696">
    <property type="entry name" value="Ureohydrolase_dom_sf"/>
</dbReference>
<dbReference type="GO" id="GO:0045149">
    <property type="term" value="P:acetoin metabolic process"/>
    <property type="evidence" value="ECO:0007669"/>
    <property type="project" value="InterPro"/>
</dbReference>
<dbReference type="InterPro" id="IPR003085">
    <property type="entry name" value="AcuC"/>
</dbReference>
<dbReference type="SUPFAM" id="SSF52768">
    <property type="entry name" value="Arginase/deacetylase"/>
    <property type="match status" value="1"/>
</dbReference>
<dbReference type="PRINTS" id="PR01272">
    <property type="entry name" value="ACUCPROTEIN"/>
</dbReference>
<reference evidence="1 2" key="1">
    <citation type="submission" date="2018-06" db="EMBL/GenBank/DDBJ databases">
        <authorList>
            <consortium name="Pathogen Informatics"/>
            <person name="Doyle S."/>
        </authorList>
    </citation>
    <scope>NUCLEOTIDE SEQUENCE [LARGE SCALE GENOMIC DNA]</scope>
    <source>
        <strain evidence="1 2">NCTC11807</strain>
    </source>
</reference>
<gene>
    <name evidence="1" type="primary">acuC_1</name>
    <name evidence="1" type="ORF">NCTC11807_01289</name>
</gene>